<keyword evidence="3" id="KW-1185">Reference proteome</keyword>
<dbReference type="Proteomes" id="UP000186524">
    <property type="component" value="Unassembled WGS sequence"/>
</dbReference>
<gene>
    <name evidence="2" type="ORF">BLL40_11485</name>
</gene>
<reference evidence="2 3" key="1">
    <citation type="submission" date="2016-12" db="EMBL/GenBank/DDBJ databases">
        <title>Domibacillus sp. SAOS 44 whole genome sequencing.</title>
        <authorList>
            <person name="Verma A."/>
            <person name="Krishnamurthi S."/>
        </authorList>
    </citation>
    <scope>NUCLEOTIDE SEQUENCE [LARGE SCALE GENOMIC DNA]</scope>
    <source>
        <strain evidence="2 3">SAOS 44</strain>
    </source>
</reference>
<dbReference type="SMART" id="SM00530">
    <property type="entry name" value="HTH_XRE"/>
    <property type="match status" value="1"/>
</dbReference>
<dbReference type="GO" id="GO:0003677">
    <property type="term" value="F:DNA binding"/>
    <property type="evidence" value="ECO:0007669"/>
    <property type="project" value="InterPro"/>
</dbReference>
<dbReference type="SUPFAM" id="SSF47413">
    <property type="entry name" value="lambda repressor-like DNA-binding domains"/>
    <property type="match status" value="1"/>
</dbReference>
<protein>
    <submittedName>
        <fullName evidence="2">Transcriptional regulator</fullName>
    </submittedName>
</protein>
<dbReference type="Pfam" id="PF01381">
    <property type="entry name" value="HTH_3"/>
    <property type="match status" value="1"/>
</dbReference>
<dbReference type="EMBL" id="MRWQ01000009">
    <property type="protein sequence ID" value="OKL36225.1"/>
    <property type="molecule type" value="Genomic_DNA"/>
</dbReference>
<evidence type="ECO:0000259" key="1">
    <source>
        <dbReference type="PROSITE" id="PS50943"/>
    </source>
</evidence>
<evidence type="ECO:0000313" key="3">
    <source>
        <dbReference type="Proteomes" id="UP000186524"/>
    </source>
</evidence>
<comment type="caution">
    <text evidence="2">The sequence shown here is derived from an EMBL/GenBank/DDBJ whole genome shotgun (WGS) entry which is preliminary data.</text>
</comment>
<dbReference type="RefSeq" id="WP_073712047.1">
    <property type="nucleotide sequence ID" value="NZ_MRWQ01000009.1"/>
</dbReference>
<feature type="domain" description="HTH cro/C1-type" evidence="1">
    <location>
        <begin position="8"/>
        <end position="63"/>
    </location>
</feature>
<dbReference type="PROSITE" id="PS50943">
    <property type="entry name" value="HTH_CROC1"/>
    <property type="match status" value="1"/>
</dbReference>
<evidence type="ECO:0000313" key="2">
    <source>
        <dbReference type="EMBL" id="OKL36225.1"/>
    </source>
</evidence>
<dbReference type="OrthoDB" id="3035529at2"/>
<dbReference type="InterPro" id="IPR010982">
    <property type="entry name" value="Lambda_DNA-bd_dom_sf"/>
</dbReference>
<accession>A0A1Q5P1U8</accession>
<dbReference type="CDD" id="cd00093">
    <property type="entry name" value="HTH_XRE"/>
    <property type="match status" value="1"/>
</dbReference>
<proteinExistence type="predicted"/>
<dbReference type="InterPro" id="IPR001387">
    <property type="entry name" value="Cro/C1-type_HTH"/>
</dbReference>
<sequence>MNKALGRLKQFRKEKKLTQREMADYIGVSLSMYEKVERGYIKASRNFMDALKEKYPQIDIEQFFFN</sequence>
<name>A0A1Q5P1U8_9BACI</name>
<dbReference type="STRING" id="1714354.BLL40_11485"/>
<organism evidence="2 3">
    <name type="scientific">Domibacillus mangrovi</name>
    <dbReference type="NCBI Taxonomy" id="1714354"/>
    <lineage>
        <taxon>Bacteria</taxon>
        <taxon>Bacillati</taxon>
        <taxon>Bacillota</taxon>
        <taxon>Bacilli</taxon>
        <taxon>Bacillales</taxon>
        <taxon>Bacillaceae</taxon>
        <taxon>Domibacillus</taxon>
    </lineage>
</organism>
<dbReference type="Gene3D" id="1.10.260.40">
    <property type="entry name" value="lambda repressor-like DNA-binding domains"/>
    <property type="match status" value="1"/>
</dbReference>
<dbReference type="AlphaFoldDB" id="A0A1Q5P1U8"/>